<evidence type="ECO:0000256" key="1">
    <source>
        <dbReference type="SAM" id="MobiDB-lite"/>
    </source>
</evidence>
<reference evidence="4" key="1">
    <citation type="journal article" date="2019" name="Int. J. Syst. Evol. Microbiol.">
        <title>The Global Catalogue of Microorganisms (GCM) 10K type strain sequencing project: providing services to taxonomists for standard genome sequencing and annotation.</title>
        <authorList>
            <consortium name="The Broad Institute Genomics Platform"/>
            <consortium name="The Broad Institute Genome Sequencing Center for Infectious Disease"/>
            <person name="Wu L."/>
            <person name="Ma J."/>
        </authorList>
    </citation>
    <scope>NUCLEOTIDE SEQUENCE [LARGE SCALE GENOMIC DNA]</scope>
    <source>
        <strain evidence="4">JCM 13004</strain>
    </source>
</reference>
<dbReference type="InterPro" id="IPR011576">
    <property type="entry name" value="Pyridox_Oxase_N"/>
</dbReference>
<dbReference type="InterPro" id="IPR012349">
    <property type="entry name" value="Split_barrel_FMN-bd"/>
</dbReference>
<evidence type="ECO:0000313" key="3">
    <source>
        <dbReference type="EMBL" id="GAA1226587.1"/>
    </source>
</evidence>
<sequence length="333" mass="35741">MTVHSVRSEQRAEHTGEREVRRRAGLDRPGYRGPSKFRQIPAVAADFLADQPMLVLGAADAQGRLWAGLLTGRPGFLRAEPGSRDDPAPDGPALGPKPDPVLDTLTVEARPLPGDPLAAALDVPAAAGGTQVGLIAIEPARRRRMRLNGSATATGSGLRVTLDQVFSNCPKYIQDRSWRLVDEPSSPPVHGTELTLRQQLLISTADTFFLTTADRDGELDASHRGGNPGFVRVEGPDRLVFPDYVGNAMFCTLGNLLENPAAGLLFLDWETGTTLQLSGTASTDWDPAHAATVPGAERLVEFTVQRVVETPAASPLRWTEAGYSRFNPPTSGR</sequence>
<organism evidence="3 4">
    <name type="scientific">Kitasatospora nipponensis</name>
    <dbReference type="NCBI Taxonomy" id="258049"/>
    <lineage>
        <taxon>Bacteria</taxon>
        <taxon>Bacillati</taxon>
        <taxon>Actinomycetota</taxon>
        <taxon>Actinomycetes</taxon>
        <taxon>Kitasatosporales</taxon>
        <taxon>Streptomycetaceae</taxon>
        <taxon>Kitasatospora</taxon>
    </lineage>
</organism>
<feature type="region of interest" description="Disordered" evidence="1">
    <location>
        <begin position="77"/>
        <end position="98"/>
    </location>
</feature>
<feature type="compositionally biased region" description="Basic and acidic residues" evidence="1">
    <location>
        <begin position="1"/>
        <end position="30"/>
    </location>
</feature>
<evidence type="ECO:0000259" key="2">
    <source>
        <dbReference type="Pfam" id="PF01243"/>
    </source>
</evidence>
<keyword evidence="4" id="KW-1185">Reference proteome</keyword>
<dbReference type="Proteomes" id="UP001500037">
    <property type="component" value="Unassembled WGS sequence"/>
</dbReference>
<feature type="region of interest" description="Disordered" evidence="1">
    <location>
        <begin position="1"/>
        <end position="36"/>
    </location>
</feature>
<evidence type="ECO:0000313" key="4">
    <source>
        <dbReference type="Proteomes" id="UP001500037"/>
    </source>
</evidence>
<dbReference type="PANTHER" id="PTHR42815">
    <property type="entry name" value="FAD-BINDING, PUTATIVE (AFU_ORTHOLOGUE AFUA_6G07600)-RELATED"/>
    <property type="match status" value="1"/>
</dbReference>
<name>A0ABP4GKY9_9ACTN</name>
<protein>
    <submittedName>
        <fullName evidence="3">Pyridoxamine 5'-phosphate oxidase family protein</fullName>
    </submittedName>
</protein>
<comment type="caution">
    <text evidence="3">The sequence shown here is derived from an EMBL/GenBank/DDBJ whole genome shotgun (WGS) entry which is preliminary data.</text>
</comment>
<gene>
    <name evidence="3" type="ORF">GCM10009665_16400</name>
</gene>
<dbReference type="PANTHER" id="PTHR42815:SF2">
    <property type="entry name" value="FAD-BINDING, PUTATIVE (AFU_ORTHOLOGUE AFUA_6G07600)-RELATED"/>
    <property type="match status" value="1"/>
</dbReference>
<accession>A0ABP4GKY9</accession>
<dbReference type="RefSeq" id="WP_344440577.1">
    <property type="nucleotide sequence ID" value="NZ_BAAALF010000018.1"/>
</dbReference>
<dbReference type="Pfam" id="PF01243">
    <property type="entry name" value="PNPOx_N"/>
    <property type="match status" value="1"/>
</dbReference>
<feature type="domain" description="Pyridoxamine 5'-phosphate oxidase N-terminal" evidence="2">
    <location>
        <begin position="201"/>
        <end position="299"/>
    </location>
</feature>
<dbReference type="Gene3D" id="2.30.110.10">
    <property type="entry name" value="Electron Transport, Fmn-binding Protein, Chain A"/>
    <property type="match status" value="1"/>
</dbReference>
<proteinExistence type="predicted"/>
<dbReference type="EMBL" id="BAAALF010000018">
    <property type="protein sequence ID" value="GAA1226587.1"/>
    <property type="molecule type" value="Genomic_DNA"/>
</dbReference>
<dbReference type="SUPFAM" id="SSF50475">
    <property type="entry name" value="FMN-binding split barrel"/>
    <property type="match status" value="1"/>
</dbReference>